<proteinExistence type="predicted"/>
<dbReference type="RefSeq" id="WP_054967236.1">
    <property type="nucleotide sequence ID" value="NZ_LJCO01000008.1"/>
</dbReference>
<dbReference type="GO" id="GO:0003677">
    <property type="term" value="F:DNA binding"/>
    <property type="evidence" value="ECO:0007669"/>
    <property type="project" value="InterPro"/>
</dbReference>
<dbReference type="OrthoDB" id="515428at2"/>
<evidence type="ECO:0000313" key="3">
    <source>
        <dbReference type="Proteomes" id="UP000050482"/>
    </source>
</evidence>
<comment type="caution">
    <text evidence="2">The sequence shown here is derived from an EMBL/GenBank/DDBJ whole genome shotgun (WGS) entry which is preliminary data.</text>
</comment>
<dbReference type="InterPro" id="IPR041657">
    <property type="entry name" value="HTH_17"/>
</dbReference>
<sequence>MKEVLTPEEVARLLTKEYLTPQEIASLMRLNVKTIYALLDNGELQGKKWGNQWRVHRSQLEA</sequence>
<dbReference type="EMBL" id="LJCO01000008">
    <property type="protein sequence ID" value="KPV45485.1"/>
    <property type="molecule type" value="Genomic_DNA"/>
</dbReference>
<dbReference type="Proteomes" id="UP000050482">
    <property type="component" value="Unassembled WGS sequence"/>
</dbReference>
<dbReference type="InterPro" id="IPR010093">
    <property type="entry name" value="SinI_DNA-bd"/>
</dbReference>
<evidence type="ECO:0000259" key="1">
    <source>
        <dbReference type="Pfam" id="PF12728"/>
    </source>
</evidence>
<evidence type="ECO:0000313" key="2">
    <source>
        <dbReference type="EMBL" id="KPV45485.1"/>
    </source>
</evidence>
<dbReference type="PATRIC" id="fig|471514.4.peg.77"/>
<dbReference type="AlphaFoldDB" id="A0A0N8PPW8"/>
<feature type="domain" description="Helix-turn-helix" evidence="1">
    <location>
        <begin position="18"/>
        <end position="62"/>
    </location>
</feature>
<gene>
    <name evidence="2" type="ORF">AN477_00540</name>
</gene>
<keyword evidence="3" id="KW-1185">Reference proteome</keyword>
<dbReference type="NCBIfam" id="TIGR01764">
    <property type="entry name" value="excise"/>
    <property type="match status" value="1"/>
</dbReference>
<accession>A0A0N8PPW8</accession>
<name>A0A0N8PPW8_9BACL</name>
<protein>
    <recommendedName>
        <fullName evidence="1">Helix-turn-helix domain-containing protein</fullName>
    </recommendedName>
</protein>
<organism evidence="2 3">
    <name type="scientific">Alicyclobacillus ferrooxydans</name>
    <dbReference type="NCBI Taxonomy" id="471514"/>
    <lineage>
        <taxon>Bacteria</taxon>
        <taxon>Bacillati</taxon>
        <taxon>Bacillota</taxon>
        <taxon>Bacilli</taxon>
        <taxon>Bacillales</taxon>
        <taxon>Alicyclobacillaceae</taxon>
        <taxon>Alicyclobacillus</taxon>
    </lineage>
</organism>
<reference evidence="2 3" key="1">
    <citation type="submission" date="2015-09" db="EMBL/GenBank/DDBJ databases">
        <title>Draft genome sequence of Alicyclobacillus ferrooxydans DSM 22381.</title>
        <authorList>
            <person name="Hemp J."/>
        </authorList>
    </citation>
    <scope>NUCLEOTIDE SEQUENCE [LARGE SCALE GENOMIC DNA]</scope>
    <source>
        <strain evidence="2 3">TC-34</strain>
    </source>
</reference>
<dbReference type="Pfam" id="PF12728">
    <property type="entry name" value="HTH_17"/>
    <property type="match status" value="1"/>
</dbReference>